<dbReference type="Proteomes" id="UP001420932">
    <property type="component" value="Unassembled WGS sequence"/>
</dbReference>
<proteinExistence type="predicted"/>
<comment type="caution">
    <text evidence="1">The sequence shown here is derived from an EMBL/GenBank/DDBJ whole genome shotgun (WGS) entry which is preliminary data.</text>
</comment>
<organism evidence="1 2">
    <name type="scientific">Stephania yunnanensis</name>
    <dbReference type="NCBI Taxonomy" id="152371"/>
    <lineage>
        <taxon>Eukaryota</taxon>
        <taxon>Viridiplantae</taxon>
        <taxon>Streptophyta</taxon>
        <taxon>Embryophyta</taxon>
        <taxon>Tracheophyta</taxon>
        <taxon>Spermatophyta</taxon>
        <taxon>Magnoliopsida</taxon>
        <taxon>Ranunculales</taxon>
        <taxon>Menispermaceae</taxon>
        <taxon>Menispermoideae</taxon>
        <taxon>Cissampelideae</taxon>
        <taxon>Stephania</taxon>
    </lineage>
</organism>
<sequence>MRLCFCLVGRAVDIQMKSIKKKGTYNYLTDSIRKIREVQLPLQTLSNQTFH</sequence>
<dbReference type="AlphaFoldDB" id="A0AAP0KZ61"/>
<evidence type="ECO:0000313" key="2">
    <source>
        <dbReference type="Proteomes" id="UP001420932"/>
    </source>
</evidence>
<name>A0AAP0KZ61_9MAGN</name>
<evidence type="ECO:0000313" key="1">
    <source>
        <dbReference type="EMBL" id="KAK9160895.1"/>
    </source>
</evidence>
<keyword evidence="2" id="KW-1185">Reference proteome</keyword>
<reference evidence="1 2" key="1">
    <citation type="submission" date="2024-01" db="EMBL/GenBank/DDBJ databases">
        <title>Genome assemblies of Stephania.</title>
        <authorList>
            <person name="Yang L."/>
        </authorList>
    </citation>
    <scope>NUCLEOTIDE SEQUENCE [LARGE SCALE GENOMIC DNA]</scope>
    <source>
        <strain evidence="1">YNDBR</strain>
        <tissue evidence="1">Leaf</tissue>
    </source>
</reference>
<dbReference type="EMBL" id="JBBNAF010000003">
    <property type="protein sequence ID" value="KAK9160895.1"/>
    <property type="molecule type" value="Genomic_DNA"/>
</dbReference>
<protein>
    <submittedName>
        <fullName evidence="1">Uncharacterized protein</fullName>
    </submittedName>
</protein>
<gene>
    <name evidence="1" type="ORF">Syun_007236</name>
</gene>
<accession>A0AAP0KZ61</accession>